<dbReference type="InterPro" id="IPR023393">
    <property type="entry name" value="START-like_dom_sf"/>
</dbReference>
<dbReference type="InterPro" id="IPR005031">
    <property type="entry name" value="COQ10_START"/>
</dbReference>
<evidence type="ECO:0000259" key="1">
    <source>
        <dbReference type="Pfam" id="PF03364"/>
    </source>
</evidence>
<dbReference type="CDD" id="cd07817">
    <property type="entry name" value="SRPBCC_8"/>
    <property type="match status" value="1"/>
</dbReference>
<dbReference type="Gene3D" id="3.30.530.20">
    <property type="match status" value="1"/>
</dbReference>
<comment type="caution">
    <text evidence="2">The sequence shown here is derived from an EMBL/GenBank/DDBJ whole genome shotgun (WGS) entry which is preliminary data.</text>
</comment>
<dbReference type="EMBL" id="MWZD01000024">
    <property type="protein sequence ID" value="PRI10011.1"/>
    <property type="molecule type" value="Genomic_DNA"/>
</dbReference>
<organism evidence="2 3">
    <name type="scientific">Leucobacter massiliensis</name>
    <dbReference type="NCBI Taxonomy" id="1686285"/>
    <lineage>
        <taxon>Bacteria</taxon>
        <taxon>Bacillati</taxon>
        <taxon>Actinomycetota</taxon>
        <taxon>Actinomycetes</taxon>
        <taxon>Micrococcales</taxon>
        <taxon>Microbacteriaceae</taxon>
        <taxon>Leucobacter</taxon>
    </lineage>
</organism>
<sequence>MHTVTSDIDVNAPVRTVYDQWTQFEDFPAFMSGVEEVRQLDDTTTHWKVKVGGVEREFQARITEQLPDERIAWRSLSGPQHAGVVTFHRLSDDQTRVRLQLEWEPEGFVEHVGAALHIDNARVGEDLREFARLLESNGFATGAWRGSVDRPDSTGGAPAAP</sequence>
<keyword evidence="3" id="KW-1185">Reference proteome</keyword>
<dbReference type="PANTHER" id="PTHR33824">
    <property type="entry name" value="POLYKETIDE CYCLASE/DEHYDRASE AND LIPID TRANSPORT SUPERFAMILY PROTEIN"/>
    <property type="match status" value="1"/>
</dbReference>
<dbReference type="Proteomes" id="UP000238650">
    <property type="component" value="Unassembled WGS sequence"/>
</dbReference>
<accession>A0A2S9QK92</accession>
<proteinExistence type="predicted"/>
<dbReference type="Pfam" id="PF03364">
    <property type="entry name" value="Polyketide_cyc"/>
    <property type="match status" value="1"/>
</dbReference>
<feature type="domain" description="Coenzyme Q-binding protein COQ10 START" evidence="1">
    <location>
        <begin position="10"/>
        <end position="127"/>
    </location>
</feature>
<dbReference type="SUPFAM" id="SSF55961">
    <property type="entry name" value="Bet v1-like"/>
    <property type="match status" value="1"/>
</dbReference>
<reference evidence="2 3" key="1">
    <citation type="journal article" date="2017" name="New Microbes New Infect">
        <title>Genome sequence of 'Leucobacter massiliensis' sp. nov. isolated from human pharynx after travel to the 2014 Hajj.</title>
        <authorList>
            <person name="Leangapichart T."/>
            <person name="Gautret P."/>
            <person name="Nguyen T.T."/>
            <person name="Armstrong N."/>
            <person name="Rolain J.M."/>
        </authorList>
    </citation>
    <scope>NUCLEOTIDE SEQUENCE [LARGE SCALE GENOMIC DNA]</scope>
    <source>
        <strain evidence="2 3">122RC15</strain>
    </source>
</reference>
<name>A0A2S9QK92_9MICO</name>
<dbReference type="InterPro" id="IPR047137">
    <property type="entry name" value="ORF3"/>
</dbReference>
<dbReference type="PANTHER" id="PTHR33824:SF7">
    <property type="entry name" value="POLYKETIDE CYCLASE_DEHYDRASE AND LIPID TRANSPORT SUPERFAMILY PROTEIN"/>
    <property type="match status" value="1"/>
</dbReference>
<dbReference type="RefSeq" id="WP_105806428.1">
    <property type="nucleotide sequence ID" value="NZ_MWZD01000024.1"/>
</dbReference>
<evidence type="ECO:0000313" key="3">
    <source>
        <dbReference type="Proteomes" id="UP000238650"/>
    </source>
</evidence>
<dbReference type="OrthoDB" id="3695445at2"/>
<protein>
    <submittedName>
        <fullName evidence="2">Cyclase</fullName>
    </submittedName>
</protein>
<evidence type="ECO:0000313" key="2">
    <source>
        <dbReference type="EMBL" id="PRI10011.1"/>
    </source>
</evidence>
<dbReference type="AlphaFoldDB" id="A0A2S9QK92"/>
<gene>
    <name evidence="2" type="ORF">B4915_13890</name>
</gene>